<evidence type="ECO:0000313" key="15">
    <source>
        <dbReference type="EMBL" id="ODV66890.1"/>
    </source>
</evidence>
<evidence type="ECO:0000256" key="4">
    <source>
        <dbReference type="ARBA" id="ARBA00022692"/>
    </source>
</evidence>
<proteinExistence type="inferred from homology"/>
<dbReference type="PANTHER" id="PTHR11351">
    <property type="entry name" value="ACYL-COA DESATURASE"/>
    <property type="match status" value="1"/>
</dbReference>
<dbReference type="PROSITE" id="PS50255">
    <property type="entry name" value="CYTOCHROME_B5_2"/>
    <property type="match status" value="1"/>
</dbReference>
<dbReference type="SUPFAM" id="SSF55856">
    <property type="entry name" value="Cytochrome b5-like heme/steroid binding domain"/>
    <property type="match status" value="1"/>
</dbReference>
<sequence>MAVNSGFESGTKIVSPKGIKVQKRKVRATNIANETGSLSNNPSQLLNHASHLKNAHMNEIKKRKRDFFKRINYHHTLTVAILPVLAFIYLIEFQVPLIPMNTKTFTFACIYFNFTLLAFTSGYHKCFAHNAFRTKYRFLHLYFLIFGSSLGLGSVRLWAALHRAHHQYTDDTERDPFSIKRGLLWAHWGWLIRKPKIVRFYEEFVEQEFPKTIQARNIVNEVNNPHAEDIEFEEAETVRSEYNNTIQYLILLQEKYYHLFFYLTTFIIPILVTVYFCQDTWINGLLYPGILRMLLCQQCQLSTESICHFRKIQVTIPSQPFNDKNSSLNCNNPLISLLTYGQSQQNYHHEFPHDYRESSSYFAFDPTKWFLWTLSKIGWIEELCQTPENLVMQLKIQQQQEIINRLKSQLNWGTPISKLPLIKPSEFNQIISSPQHDDRIYIVIQNIIHDVTPFADQHPGGIPLLKASRGKDATKAFYGGVYGHLTAAVNLLATMRIGVLDQGNDEEVWRRVVREEGEVNENDSRRENKLLYRTAEAA</sequence>
<evidence type="ECO:0000259" key="14">
    <source>
        <dbReference type="PROSITE" id="PS50255"/>
    </source>
</evidence>
<dbReference type="PANTHER" id="PTHR11351:SF31">
    <property type="entry name" value="DESATURASE 1, ISOFORM A-RELATED"/>
    <property type="match status" value="1"/>
</dbReference>
<dbReference type="GeneID" id="30995808"/>
<dbReference type="InterPro" id="IPR001199">
    <property type="entry name" value="Cyt_B5-like_heme/steroid-bd"/>
</dbReference>
<comment type="catalytic activity">
    <reaction evidence="12">
        <text>octadecanoyl-CoA + 2 Fe(II)-[cytochrome b5] + O2 + 2 H(+) = (9Z)-octadecenoyl-CoA + 2 Fe(III)-[cytochrome b5] + 2 H2O</text>
        <dbReference type="Rhea" id="RHEA:19721"/>
        <dbReference type="Rhea" id="RHEA-COMP:10438"/>
        <dbReference type="Rhea" id="RHEA-COMP:10439"/>
        <dbReference type="ChEBI" id="CHEBI:15377"/>
        <dbReference type="ChEBI" id="CHEBI:15378"/>
        <dbReference type="ChEBI" id="CHEBI:15379"/>
        <dbReference type="ChEBI" id="CHEBI:29033"/>
        <dbReference type="ChEBI" id="CHEBI:29034"/>
        <dbReference type="ChEBI" id="CHEBI:57387"/>
        <dbReference type="ChEBI" id="CHEBI:57394"/>
        <dbReference type="EC" id="1.14.19.1"/>
    </reaction>
</comment>
<evidence type="ECO:0000256" key="11">
    <source>
        <dbReference type="ARBA" id="ARBA00023160"/>
    </source>
</evidence>
<dbReference type="EC" id="1.14.19.1" evidence="12"/>
<reference evidence="16" key="1">
    <citation type="submission" date="2016-05" db="EMBL/GenBank/DDBJ databases">
        <title>Comparative genomics of biotechnologically important yeasts.</title>
        <authorList>
            <consortium name="DOE Joint Genome Institute"/>
            <person name="Riley R."/>
            <person name="Haridas S."/>
            <person name="Wolfe K.H."/>
            <person name="Lopes M.R."/>
            <person name="Hittinger C.T."/>
            <person name="Goker M."/>
            <person name="Salamov A."/>
            <person name="Wisecaver J."/>
            <person name="Long T.M."/>
            <person name="Aerts A.L."/>
            <person name="Barry K."/>
            <person name="Choi C."/>
            <person name="Clum A."/>
            <person name="Coughlan A.Y."/>
            <person name="Deshpande S."/>
            <person name="Douglass A.P."/>
            <person name="Hanson S.J."/>
            <person name="Klenk H.-P."/>
            <person name="Labutti K."/>
            <person name="Lapidus A."/>
            <person name="Lindquist E."/>
            <person name="Lipzen A."/>
            <person name="Meier-Kolthoff J.P."/>
            <person name="Ohm R.A."/>
            <person name="Otillar R.P."/>
            <person name="Pangilinan J."/>
            <person name="Peng Y."/>
            <person name="Rokas A."/>
            <person name="Rosa C.A."/>
            <person name="Scheuner C."/>
            <person name="Sibirny A.A."/>
            <person name="Slot J.C."/>
            <person name="Stielow J.B."/>
            <person name="Sun H."/>
            <person name="Kurtzman C.P."/>
            <person name="Blackwell M."/>
            <person name="Grigoriev I.V."/>
            <person name="Jeffries T.W."/>
        </authorList>
    </citation>
    <scope>NUCLEOTIDE SEQUENCE [LARGE SCALE GENOMIC DNA]</scope>
    <source>
        <strain evidence="16">NRRL Y-1933</strain>
    </source>
</reference>
<keyword evidence="6 13" id="KW-1133">Transmembrane helix</keyword>
<evidence type="ECO:0000256" key="8">
    <source>
        <dbReference type="ARBA" id="ARBA00023004"/>
    </source>
</evidence>
<dbReference type="GO" id="GO:0005789">
    <property type="term" value="C:endoplasmic reticulum membrane"/>
    <property type="evidence" value="ECO:0007669"/>
    <property type="project" value="TreeGrafter"/>
</dbReference>
<organism evidence="15 16">
    <name type="scientific">Hyphopichia burtonii NRRL Y-1933</name>
    <dbReference type="NCBI Taxonomy" id="984485"/>
    <lineage>
        <taxon>Eukaryota</taxon>
        <taxon>Fungi</taxon>
        <taxon>Dikarya</taxon>
        <taxon>Ascomycota</taxon>
        <taxon>Saccharomycotina</taxon>
        <taxon>Pichiomycetes</taxon>
        <taxon>Debaryomycetaceae</taxon>
        <taxon>Hyphopichia</taxon>
    </lineage>
</organism>
<evidence type="ECO:0000256" key="3">
    <source>
        <dbReference type="ARBA" id="ARBA00022516"/>
    </source>
</evidence>
<dbReference type="GO" id="GO:0004768">
    <property type="term" value="F:stearoyl-CoA 9-desaturase activity"/>
    <property type="evidence" value="ECO:0007669"/>
    <property type="project" value="UniProtKB-UniRule"/>
</dbReference>
<keyword evidence="16" id="KW-1185">Reference proteome</keyword>
<dbReference type="SMART" id="SM01117">
    <property type="entry name" value="Cyt-b5"/>
    <property type="match status" value="1"/>
</dbReference>
<dbReference type="GO" id="GO:0005506">
    <property type="term" value="F:iron ion binding"/>
    <property type="evidence" value="ECO:0007669"/>
    <property type="project" value="TreeGrafter"/>
</dbReference>
<keyword evidence="12" id="KW-0479">Metal-binding</keyword>
<evidence type="ECO:0000256" key="6">
    <source>
        <dbReference type="ARBA" id="ARBA00022989"/>
    </source>
</evidence>
<keyword evidence="8 12" id="KW-0408">Iron</keyword>
<dbReference type="Proteomes" id="UP000095085">
    <property type="component" value="Unassembled WGS sequence"/>
</dbReference>
<gene>
    <name evidence="15" type="ORF">HYPBUDRAFT_152904</name>
</gene>
<evidence type="ECO:0000313" key="16">
    <source>
        <dbReference type="Proteomes" id="UP000095085"/>
    </source>
</evidence>
<evidence type="ECO:0000256" key="10">
    <source>
        <dbReference type="ARBA" id="ARBA00023136"/>
    </source>
</evidence>
<keyword evidence="11 12" id="KW-0275">Fatty acid biosynthesis</keyword>
<evidence type="ECO:0000256" key="5">
    <source>
        <dbReference type="ARBA" id="ARBA00022832"/>
    </source>
</evidence>
<comment type="subcellular location">
    <subcellularLocation>
        <location evidence="1">Membrane</location>
        <topology evidence="1">Multi-pass membrane protein</topology>
    </subcellularLocation>
</comment>
<protein>
    <recommendedName>
        <fullName evidence="12">Acyl-CoA desaturase</fullName>
        <ecNumber evidence="12">1.14.19.1</ecNumber>
    </recommendedName>
</protein>
<evidence type="ECO:0000256" key="2">
    <source>
        <dbReference type="ARBA" id="ARBA00009295"/>
    </source>
</evidence>
<dbReference type="GO" id="GO:0006636">
    <property type="term" value="P:unsaturated fatty acid biosynthetic process"/>
    <property type="evidence" value="ECO:0007669"/>
    <property type="project" value="UniProtKB-UniRule"/>
</dbReference>
<keyword evidence="12" id="KW-0813">Transport</keyword>
<dbReference type="InterPro" id="IPR005804">
    <property type="entry name" value="FA_desaturase_dom"/>
</dbReference>
<keyword evidence="10 13" id="KW-0472">Membrane</keyword>
<evidence type="ECO:0000256" key="7">
    <source>
        <dbReference type="ARBA" id="ARBA00023002"/>
    </source>
</evidence>
<evidence type="ECO:0000256" key="13">
    <source>
        <dbReference type="SAM" id="Phobius"/>
    </source>
</evidence>
<evidence type="ECO:0000256" key="12">
    <source>
        <dbReference type="PIRNR" id="PIRNR000345"/>
    </source>
</evidence>
<dbReference type="InterPro" id="IPR015876">
    <property type="entry name" value="Acyl-CoA_DS"/>
</dbReference>
<name>A0A1E4RI11_9ASCO</name>
<dbReference type="PIRSF" id="PIRSF000345">
    <property type="entry name" value="OLE1"/>
    <property type="match status" value="1"/>
</dbReference>
<dbReference type="PRINTS" id="PR00075">
    <property type="entry name" value="FACDDSATRASE"/>
</dbReference>
<dbReference type="InterPro" id="IPR009160">
    <property type="entry name" value="Acyl-CoA_deSatase_haem/ster-bd"/>
</dbReference>
<feature type="domain" description="Cytochrome b5 heme-binding" evidence="14">
    <location>
        <begin position="419"/>
        <end position="501"/>
    </location>
</feature>
<keyword evidence="12" id="KW-0249">Electron transport</keyword>
<keyword evidence="4 13" id="KW-0812">Transmembrane</keyword>
<dbReference type="InterPro" id="IPR036400">
    <property type="entry name" value="Cyt_B5-like_heme/steroid_sf"/>
</dbReference>
<dbReference type="Gene3D" id="3.10.120.10">
    <property type="entry name" value="Cytochrome b5-like heme/steroid binding domain"/>
    <property type="match status" value="1"/>
</dbReference>
<dbReference type="EMBL" id="KV454541">
    <property type="protein sequence ID" value="ODV66890.1"/>
    <property type="molecule type" value="Genomic_DNA"/>
</dbReference>
<dbReference type="OrthoDB" id="10260134at2759"/>
<dbReference type="CDD" id="cd01060">
    <property type="entry name" value="Membrane-FADS-like"/>
    <property type="match status" value="1"/>
</dbReference>
<feature type="transmembrane region" description="Helical" evidence="13">
    <location>
        <begin position="71"/>
        <end position="91"/>
    </location>
</feature>
<feature type="transmembrane region" description="Helical" evidence="13">
    <location>
        <begin position="103"/>
        <end position="120"/>
    </location>
</feature>
<keyword evidence="7 12" id="KW-0560">Oxidoreductase</keyword>
<evidence type="ECO:0000256" key="1">
    <source>
        <dbReference type="ARBA" id="ARBA00004141"/>
    </source>
</evidence>
<keyword evidence="5 12" id="KW-0276">Fatty acid metabolism</keyword>
<keyword evidence="3 12" id="KW-0444">Lipid biosynthesis</keyword>
<comment type="function">
    <text evidence="12">Stearoyl-CoA desaturase that utilizes O(2) and electrons from reduced cytochrome b5 to introduce the first double bond into saturated fatty acyl-CoA substrates.</text>
</comment>
<keyword evidence="12" id="KW-0349">Heme</keyword>
<evidence type="ECO:0000256" key="9">
    <source>
        <dbReference type="ARBA" id="ARBA00023098"/>
    </source>
</evidence>
<comment type="similarity">
    <text evidence="2 12">Belongs to the fatty acid desaturase type 1 family.</text>
</comment>
<dbReference type="Pfam" id="PF00173">
    <property type="entry name" value="Cyt-b5"/>
    <property type="match status" value="1"/>
</dbReference>
<dbReference type="RefSeq" id="XP_020075957.1">
    <property type="nucleotide sequence ID" value="XM_020221259.1"/>
</dbReference>
<dbReference type="Pfam" id="PF00487">
    <property type="entry name" value="FA_desaturase"/>
    <property type="match status" value="1"/>
</dbReference>
<dbReference type="STRING" id="984485.A0A1E4RI11"/>
<dbReference type="AlphaFoldDB" id="A0A1E4RI11"/>
<feature type="transmembrane region" description="Helical" evidence="13">
    <location>
        <begin position="141"/>
        <end position="161"/>
    </location>
</feature>
<keyword evidence="9 12" id="KW-0443">Lipid metabolism</keyword>
<feature type="transmembrane region" description="Helical" evidence="13">
    <location>
        <begin position="259"/>
        <end position="277"/>
    </location>
</feature>
<comment type="cofactor">
    <cofactor evidence="12">
        <name>Fe(2+)</name>
        <dbReference type="ChEBI" id="CHEBI:29033"/>
    </cofactor>
    <text evidence="12">Expected to bind 2 Fe(2+) ions per subunit.</text>
</comment>
<accession>A0A1E4RI11</accession>